<reference evidence="2 3" key="1">
    <citation type="journal article" date="2020" name="Nature">
        <title>Six reference-quality genomes reveal evolution of bat adaptations.</title>
        <authorList>
            <person name="Jebb D."/>
            <person name="Huang Z."/>
            <person name="Pippel M."/>
            <person name="Hughes G.M."/>
            <person name="Lavrichenko K."/>
            <person name="Devanna P."/>
            <person name="Winkler S."/>
            <person name="Jermiin L.S."/>
            <person name="Skirmuntt E.C."/>
            <person name="Katzourakis A."/>
            <person name="Burkitt-Gray L."/>
            <person name="Ray D.A."/>
            <person name="Sullivan K.A.M."/>
            <person name="Roscito J.G."/>
            <person name="Kirilenko B.M."/>
            <person name="Davalos L.M."/>
            <person name="Corthals A.P."/>
            <person name="Power M.L."/>
            <person name="Jones G."/>
            <person name="Ransome R.D."/>
            <person name="Dechmann D.K.N."/>
            <person name="Locatelli A.G."/>
            <person name="Puechmaille S.J."/>
            <person name="Fedrigo O."/>
            <person name="Jarvis E.D."/>
            <person name="Hiller M."/>
            <person name="Vernes S.C."/>
            <person name="Myers E.W."/>
            <person name="Teeling E.C."/>
        </authorList>
    </citation>
    <scope>NUCLEOTIDE SEQUENCE [LARGE SCALE GENOMIC DNA]</scope>
    <source>
        <strain evidence="2">MRouAeg1</strain>
        <tissue evidence="2">Muscle</tissue>
    </source>
</reference>
<name>A0A7J8DYK5_ROUAE</name>
<feature type="compositionally biased region" description="Basic and acidic residues" evidence="1">
    <location>
        <begin position="69"/>
        <end position="81"/>
    </location>
</feature>
<accession>A0A7J8DYK5</accession>
<keyword evidence="3" id="KW-1185">Reference proteome</keyword>
<proteinExistence type="predicted"/>
<protein>
    <submittedName>
        <fullName evidence="2">Uncharacterized protein</fullName>
    </submittedName>
</protein>
<dbReference type="EMBL" id="JACASE010000011">
    <property type="protein sequence ID" value="KAF6427962.1"/>
    <property type="molecule type" value="Genomic_DNA"/>
</dbReference>
<dbReference type="Proteomes" id="UP000593571">
    <property type="component" value="Unassembled WGS sequence"/>
</dbReference>
<comment type="caution">
    <text evidence="2">The sequence shown here is derived from an EMBL/GenBank/DDBJ whole genome shotgun (WGS) entry which is preliminary data.</text>
</comment>
<feature type="region of interest" description="Disordered" evidence="1">
    <location>
        <begin position="61"/>
        <end position="82"/>
    </location>
</feature>
<evidence type="ECO:0000256" key="1">
    <source>
        <dbReference type="SAM" id="MobiDB-lite"/>
    </source>
</evidence>
<evidence type="ECO:0000313" key="2">
    <source>
        <dbReference type="EMBL" id="KAF6427962.1"/>
    </source>
</evidence>
<sequence length="135" mass="15330">MRHKARALRCSEALEEDYAHKGKEHRPKEHWLQERMPPLPYFPPLLSARCYYGQTKEKRVLAKGQGTPETHEGPRGCEKSRARGHPTVLFKPAAGCPRGSGALDVLKGQILIQRYSFRKTCNFSVSEILACRSLK</sequence>
<gene>
    <name evidence="2" type="ORF">HJG63_008423</name>
</gene>
<dbReference type="AlphaFoldDB" id="A0A7J8DYK5"/>
<organism evidence="2 3">
    <name type="scientific">Rousettus aegyptiacus</name>
    <name type="common">Egyptian fruit bat</name>
    <name type="synonym">Pteropus aegyptiacus</name>
    <dbReference type="NCBI Taxonomy" id="9407"/>
    <lineage>
        <taxon>Eukaryota</taxon>
        <taxon>Metazoa</taxon>
        <taxon>Chordata</taxon>
        <taxon>Craniata</taxon>
        <taxon>Vertebrata</taxon>
        <taxon>Euteleostomi</taxon>
        <taxon>Mammalia</taxon>
        <taxon>Eutheria</taxon>
        <taxon>Laurasiatheria</taxon>
        <taxon>Chiroptera</taxon>
        <taxon>Yinpterochiroptera</taxon>
        <taxon>Pteropodoidea</taxon>
        <taxon>Pteropodidae</taxon>
        <taxon>Rousettinae</taxon>
        <taxon>Rousettus</taxon>
    </lineage>
</organism>
<evidence type="ECO:0000313" key="3">
    <source>
        <dbReference type="Proteomes" id="UP000593571"/>
    </source>
</evidence>